<evidence type="ECO:0000259" key="3">
    <source>
        <dbReference type="Pfam" id="PF00370"/>
    </source>
</evidence>
<proteinExistence type="predicted"/>
<keyword evidence="5" id="KW-1185">Reference proteome</keyword>
<accession>A0A0E9NJD5</accession>
<protein>
    <recommendedName>
        <fullName evidence="3">Carbohydrate kinase FGGY N-terminal domain-containing protein</fullName>
    </recommendedName>
</protein>
<dbReference type="GO" id="GO:0005737">
    <property type="term" value="C:cytoplasm"/>
    <property type="evidence" value="ECO:0007669"/>
    <property type="project" value="TreeGrafter"/>
</dbReference>
<gene>
    <name evidence="4" type="ORF">G7K_4117-t1</name>
</gene>
<reference evidence="4 5" key="1">
    <citation type="journal article" date="2011" name="J. Gen. Appl. Microbiol.">
        <title>Draft genome sequencing of the enigmatic yeast Saitoella complicata.</title>
        <authorList>
            <person name="Nishida H."/>
            <person name="Hamamoto M."/>
            <person name="Sugiyama J."/>
        </authorList>
    </citation>
    <scope>NUCLEOTIDE SEQUENCE [LARGE SCALE GENOMIC DNA]</scope>
    <source>
        <strain evidence="4 5">NRRL Y-17804</strain>
    </source>
</reference>
<dbReference type="Gene3D" id="3.30.420.40">
    <property type="match status" value="1"/>
</dbReference>
<organism evidence="4 5">
    <name type="scientific">Saitoella complicata (strain BCRC 22490 / CBS 7301 / JCM 7358 / NBRC 10748 / NRRL Y-17804)</name>
    <dbReference type="NCBI Taxonomy" id="698492"/>
    <lineage>
        <taxon>Eukaryota</taxon>
        <taxon>Fungi</taxon>
        <taxon>Dikarya</taxon>
        <taxon>Ascomycota</taxon>
        <taxon>Taphrinomycotina</taxon>
        <taxon>Taphrinomycotina incertae sedis</taxon>
        <taxon>Saitoella</taxon>
    </lineage>
</organism>
<dbReference type="Pfam" id="PF00370">
    <property type="entry name" value="FGGY_N"/>
    <property type="match status" value="1"/>
</dbReference>
<comment type="caution">
    <text evidence="4">The sequence shown here is derived from an EMBL/GenBank/DDBJ whole genome shotgun (WGS) entry which is preliminary data.</text>
</comment>
<dbReference type="GO" id="GO:0019321">
    <property type="term" value="P:pentose metabolic process"/>
    <property type="evidence" value="ECO:0007669"/>
    <property type="project" value="TreeGrafter"/>
</dbReference>
<dbReference type="PANTHER" id="PTHR43435">
    <property type="entry name" value="RIBULOKINASE"/>
    <property type="match status" value="1"/>
</dbReference>
<feature type="domain" description="Carbohydrate kinase FGGY N-terminal" evidence="3">
    <location>
        <begin position="33"/>
        <end position="104"/>
    </location>
</feature>
<dbReference type="STRING" id="698492.A0A0E9NJD5"/>
<reference evidence="4 5" key="3">
    <citation type="journal article" date="2015" name="Genome Announc.">
        <title>Draft Genome Sequence of the Archiascomycetous Yeast Saitoella complicata.</title>
        <authorList>
            <person name="Yamauchi K."/>
            <person name="Kondo S."/>
            <person name="Hamamoto M."/>
            <person name="Takahashi Y."/>
            <person name="Ogura Y."/>
            <person name="Hayashi T."/>
            <person name="Nishida H."/>
        </authorList>
    </citation>
    <scope>NUCLEOTIDE SEQUENCE [LARGE SCALE GENOMIC DNA]</scope>
    <source>
        <strain evidence="4 5">NRRL Y-17804</strain>
    </source>
</reference>
<evidence type="ECO:0000256" key="2">
    <source>
        <dbReference type="ARBA" id="ARBA00022777"/>
    </source>
</evidence>
<dbReference type="SUPFAM" id="SSF53067">
    <property type="entry name" value="Actin-like ATPase domain"/>
    <property type="match status" value="1"/>
</dbReference>
<evidence type="ECO:0000313" key="5">
    <source>
        <dbReference type="Proteomes" id="UP000033140"/>
    </source>
</evidence>
<dbReference type="PANTHER" id="PTHR43435:SF4">
    <property type="entry name" value="FGGY CARBOHYDRATE KINASE DOMAIN-CONTAINING PROTEIN"/>
    <property type="match status" value="1"/>
</dbReference>
<reference evidence="4 5" key="2">
    <citation type="journal article" date="2014" name="J. Gen. Appl. Microbiol.">
        <title>The early diverging ascomycetous budding yeast Saitoella complicata has three histone deacetylases belonging to the Clr6, Hos2, and Rpd3 lineages.</title>
        <authorList>
            <person name="Nishida H."/>
            <person name="Matsumoto T."/>
            <person name="Kondo S."/>
            <person name="Hamamoto M."/>
            <person name="Yoshikawa H."/>
        </authorList>
    </citation>
    <scope>NUCLEOTIDE SEQUENCE [LARGE SCALE GENOMIC DNA]</scope>
    <source>
        <strain evidence="4 5">NRRL Y-17804</strain>
    </source>
</reference>
<dbReference type="InterPro" id="IPR043129">
    <property type="entry name" value="ATPase_NBD"/>
</dbReference>
<dbReference type="Proteomes" id="UP000033140">
    <property type="component" value="Unassembled WGS sequence"/>
</dbReference>
<name>A0A0E9NJD5_SAICN</name>
<dbReference type="AlphaFoldDB" id="A0A0E9NJD5"/>
<evidence type="ECO:0000256" key="1">
    <source>
        <dbReference type="ARBA" id="ARBA00022679"/>
    </source>
</evidence>
<keyword evidence="2" id="KW-0418">Kinase</keyword>
<dbReference type="EMBL" id="BACD03000028">
    <property type="protein sequence ID" value="GAO49982.1"/>
    <property type="molecule type" value="Genomic_DNA"/>
</dbReference>
<evidence type="ECO:0000313" key="4">
    <source>
        <dbReference type="EMBL" id="GAO49982.1"/>
    </source>
</evidence>
<dbReference type="InterPro" id="IPR018484">
    <property type="entry name" value="FGGY_N"/>
</dbReference>
<keyword evidence="1" id="KW-0808">Transferase</keyword>
<sequence length="287" mass="32320">MSTPINKRPRITIESPTHMIKVEPDPPTIAKGYFIGIDVGTSSARSCIVDEAGELISEKSAPIKIWHSQRDNVDYYKQSTENIWQVRCANVRSVISAAKITKEIGKGWGKGEKNVILWMDHRAHREAAEIKRILEAKYKALLKMSDDQAQYREIVDSSTESAERVWRWARVALLLGSGAKYKVMLKMSEDQTDNRETMDSVAGETRFVLPRIRLAIGGLSIGANFIKMIQRRGTGRACDAMSKNTLRMEEVGYQGEEKRMASGYVGSLFQSCSYYDHTNALPPLSRL</sequence>
<dbReference type="GO" id="GO:0019150">
    <property type="term" value="F:D-ribulokinase activity"/>
    <property type="evidence" value="ECO:0007669"/>
    <property type="project" value="TreeGrafter"/>
</dbReference>